<dbReference type="Pfam" id="PF00534">
    <property type="entry name" value="Glycos_transf_1"/>
    <property type="match status" value="1"/>
</dbReference>
<dbReference type="SUPFAM" id="SSF53756">
    <property type="entry name" value="UDP-Glycosyltransferase/glycogen phosphorylase"/>
    <property type="match status" value="1"/>
</dbReference>
<evidence type="ECO:0000313" key="5">
    <source>
        <dbReference type="EMBL" id="KUJ73262.1"/>
    </source>
</evidence>
<evidence type="ECO:0000256" key="3">
    <source>
        <dbReference type="ARBA" id="ARBA00022679"/>
    </source>
</evidence>
<evidence type="ECO:0000256" key="2">
    <source>
        <dbReference type="ARBA" id="ARBA00022676"/>
    </source>
</evidence>
<keyword evidence="3 5" id="KW-0808">Transferase</keyword>
<dbReference type="InterPro" id="IPR001296">
    <property type="entry name" value="Glyco_trans_1"/>
</dbReference>
<evidence type="ECO:0000259" key="4">
    <source>
        <dbReference type="Pfam" id="PF00534"/>
    </source>
</evidence>
<name>A0A0X3TBV2_9RHOB</name>
<dbReference type="Gene3D" id="3.40.50.2000">
    <property type="entry name" value="Glycogen Phosphorylase B"/>
    <property type="match status" value="2"/>
</dbReference>
<feature type="domain" description="Glycosyl transferase family 1" evidence="4">
    <location>
        <begin position="146"/>
        <end position="310"/>
    </location>
</feature>
<dbReference type="OrthoDB" id="5490290at2"/>
<dbReference type="GO" id="GO:0016757">
    <property type="term" value="F:glycosyltransferase activity"/>
    <property type="evidence" value="ECO:0007669"/>
    <property type="project" value="UniProtKB-KW"/>
</dbReference>
<dbReference type="PANTHER" id="PTHR12526">
    <property type="entry name" value="GLYCOSYLTRANSFERASE"/>
    <property type="match status" value="1"/>
</dbReference>
<sequence>MKDARVIAPNLKRRLSGVTATIARLVPLQNRWIEIAATGPGLPADIPHIPLWKIPLLPRGKLRVWHARRNTEMLLGLILRHLFRMRLKLLFTSASQRAHTGYTKWLIGRMDAVVATSRKTAGYLERDAQVIMHGINLRDFTPPQDKAALREKLGLPDGLLLGCYGRIRHQKGTDAFVDAMIGLCGQFDDVTGIVMGRATEKHVGFLNDLKAKVAEAGLSDRILFMPEVTVDKIAEWYQVLDLFIAPQRWEGFGLTPLEAMACGVPVVATDVGAFSEIVTDPSLGRVVPPGDVPALTAAAAAMLADRDSLSGAGVAARAHVERHFDIEGEARALVELYQGLLDAG</sequence>
<keyword evidence="2" id="KW-0328">Glycosyltransferase</keyword>
<dbReference type="RefSeq" id="WP_068350249.1">
    <property type="nucleotide sequence ID" value="NZ_LQBQ01000039.1"/>
</dbReference>
<gene>
    <name evidence="5" type="ORF">AVO45_16155</name>
</gene>
<dbReference type="AlphaFoldDB" id="A0A0X3TBV2"/>
<organism evidence="5 6">
    <name type="scientific">Ruegeria marisrubri</name>
    <dbReference type="NCBI Taxonomy" id="1685379"/>
    <lineage>
        <taxon>Bacteria</taxon>
        <taxon>Pseudomonadati</taxon>
        <taxon>Pseudomonadota</taxon>
        <taxon>Alphaproteobacteria</taxon>
        <taxon>Rhodobacterales</taxon>
        <taxon>Roseobacteraceae</taxon>
        <taxon>Ruegeria</taxon>
    </lineage>
</organism>
<dbReference type="EMBL" id="LQBQ01000039">
    <property type="protein sequence ID" value="KUJ73262.1"/>
    <property type="molecule type" value="Genomic_DNA"/>
</dbReference>
<proteinExistence type="inferred from homology"/>
<comment type="caution">
    <text evidence="5">The sequence shown here is derived from an EMBL/GenBank/DDBJ whole genome shotgun (WGS) entry which is preliminary data.</text>
</comment>
<dbReference type="CDD" id="cd03801">
    <property type="entry name" value="GT4_PimA-like"/>
    <property type="match status" value="1"/>
</dbReference>
<reference evidence="5 6" key="1">
    <citation type="submission" date="2015-12" db="EMBL/GenBank/DDBJ databases">
        <authorList>
            <person name="Shamseldin A."/>
            <person name="Moawad H."/>
            <person name="Abd El-Rahim W.M."/>
            <person name="Sadowsky M.J."/>
        </authorList>
    </citation>
    <scope>NUCLEOTIDE SEQUENCE [LARGE SCALE GENOMIC DNA]</scope>
    <source>
        <strain evidence="5 6">ZGT118</strain>
    </source>
</reference>
<dbReference type="PANTHER" id="PTHR12526:SF640">
    <property type="entry name" value="COLANIC ACID BIOSYNTHESIS GLYCOSYLTRANSFERASE WCAL-RELATED"/>
    <property type="match status" value="1"/>
</dbReference>
<accession>A0A0X3TBV2</accession>
<dbReference type="Proteomes" id="UP000053791">
    <property type="component" value="Unassembled WGS sequence"/>
</dbReference>
<protein>
    <submittedName>
        <fullName evidence="5">Glycosyl transferase family 1</fullName>
    </submittedName>
</protein>
<dbReference type="STRING" id="1685379.AVO45_16155"/>
<comment type="similarity">
    <text evidence="1">Belongs to the glycosyltransferase group 1 family. Glycosyltransferase 4 subfamily.</text>
</comment>
<evidence type="ECO:0000313" key="6">
    <source>
        <dbReference type="Proteomes" id="UP000053791"/>
    </source>
</evidence>
<keyword evidence="6" id="KW-1185">Reference proteome</keyword>
<evidence type="ECO:0000256" key="1">
    <source>
        <dbReference type="ARBA" id="ARBA00009481"/>
    </source>
</evidence>